<dbReference type="Proteomes" id="UP000256913">
    <property type="component" value="Unassembled WGS sequence"/>
</dbReference>
<evidence type="ECO:0000313" key="3">
    <source>
        <dbReference type="Proteomes" id="UP000256913"/>
    </source>
</evidence>
<sequence length="628" mass="68702">MSSPVIPLESLRDLLKRSTALVLVDGAPRGTAFFVDDRRLLTCEHVVRGGSFAVRPWDGGAGDQEPLAVVDIARDEAHDLALLTVDSPRAAGSHTAVVLGSALHNARYCVAGYRSLSGYAPALETPDAAGHPREEGPGRLQLLELRNILISGGLSGGPVMNLDTGAVVAITRLSHDTGSDVGGAGIPVAQAFASFPVLLPYREQPPVEALAWRGQLKQQKWEALGFTWEMASTVNLYVAGDLRRWRIGLEREGQSPDDDITGNKLGEEVAEALFRWAQRRRVRDKAEVALLGRLLASALFPGRVGEELQRLALADSTLIRLHVEDGSELADIPWELAAVPGVNQGYLSTNDRFQLTRALPHEGGDDRVAAGHSTERVLPVIAQPSEWADSYPTIYRTRRQILWPKDGVLRTNLEDCLRLNGIDFPGVAMNPRYSWVEERMGEQAYAALHYVGFGRVEDGVAQLTFVEEGDPQWVDVEEVLTAAGEHGIRLVVLEFGMAPELQELRPISPRNLCSRLPKGVQAVVATSYPVHPRQYWRFDSGFYEALGRDRSTVESAVQRGRRLVSKDSPVDDAAGFGWFTLLTAGRTGVRLRPPIADRQFLEQGPQQAVRRPGATHHSARQAGHGFIG</sequence>
<dbReference type="InterPro" id="IPR009003">
    <property type="entry name" value="Peptidase_S1_PA"/>
</dbReference>
<dbReference type="AlphaFoldDB" id="A0A3D9ZW97"/>
<evidence type="ECO:0000313" key="2">
    <source>
        <dbReference type="EMBL" id="REG00394.1"/>
    </source>
</evidence>
<comment type="caution">
    <text evidence="2">The sequence shown here is derived from an EMBL/GenBank/DDBJ whole genome shotgun (WGS) entry which is preliminary data.</text>
</comment>
<organism evidence="2 3">
    <name type="scientific">Asanoa ferruginea</name>
    <dbReference type="NCBI Taxonomy" id="53367"/>
    <lineage>
        <taxon>Bacteria</taxon>
        <taxon>Bacillati</taxon>
        <taxon>Actinomycetota</taxon>
        <taxon>Actinomycetes</taxon>
        <taxon>Micromonosporales</taxon>
        <taxon>Micromonosporaceae</taxon>
        <taxon>Asanoa</taxon>
    </lineage>
</organism>
<gene>
    <name evidence="2" type="ORF">DFJ67_6446</name>
</gene>
<dbReference type="OrthoDB" id="3867284at2"/>
<dbReference type="RefSeq" id="WP_147315677.1">
    <property type="nucleotide sequence ID" value="NZ_BONB01000081.1"/>
</dbReference>
<accession>A0A3D9ZW97</accession>
<dbReference type="EMBL" id="QUMQ01000001">
    <property type="protein sequence ID" value="REG00394.1"/>
    <property type="molecule type" value="Genomic_DNA"/>
</dbReference>
<keyword evidence="3" id="KW-1185">Reference proteome</keyword>
<feature type="region of interest" description="Disordered" evidence="1">
    <location>
        <begin position="605"/>
        <end position="628"/>
    </location>
</feature>
<protein>
    <submittedName>
        <fullName evidence="2">Trypsin-like peptidase</fullName>
    </submittedName>
</protein>
<evidence type="ECO:0000256" key="1">
    <source>
        <dbReference type="SAM" id="MobiDB-lite"/>
    </source>
</evidence>
<name>A0A3D9ZW97_9ACTN</name>
<dbReference type="Gene3D" id="2.40.10.120">
    <property type="match status" value="1"/>
</dbReference>
<reference evidence="2 3" key="1">
    <citation type="submission" date="2018-08" db="EMBL/GenBank/DDBJ databases">
        <title>Sequencing the genomes of 1000 actinobacteria strains.</title>
        <authorList>
            <person name="Klenk H.-P."/>
        </authorList>
    </citation>
    <scope>NUCLEOTIDE SEQUENCE [LARGE SCALE GENOMIC DNA]</scope>
    <source>
        <strain evidence="2 3">DSM 44099</strain>
    </source>
</reference>
<dbReference type="SUPFAM" id="SSF50494">
    <property type="entry name" value="Trypsin-like serine proteases"/>
    <property type="match status" value="1"/>
</dbReference>
<proteinExistence type="predicted"/>
<dbReference type="Pfam" id="PF13365">
    <property type="entry name" value="Trypsin_2"/>
    <property type="match status" value="1"/>
</dbReference>